<dbReference type="SMART" id="SM01240">
    <property type="entry name" value="IMPDH"/>
    <property type="match status" value="1"/>
</dbReference>
<comment type="similarity">
    <text evidence="1">Belongs to the IMPDH/GMPR family.</text>
</comment>
<dbReference type="AlphaFoldDB" id="A0A382G4H7"/>
<dbReference type="InterPro" id="IPR000644">
    <property type="entry name" value="CBS_dom"/>
</dbReference>
<name>A0A382G4H7_9ZZZZ</name>
<keyword evidence="4" id="KW-0129">CBS domain</keyword>
<gene>
    <name evidence="6" type="ORF">METZ01_LOCUS223040</name>
</gene>
<evidence type="ECO:0000313" key="6">
    <source>
        <dbReference type="EMBL" id="SVB70186.1"/>
    </source>
</evidence>
<dbReference type="FunFam" id="3.20.20.70:FF:000424">
    <property type="entry name" value="Inosine-5'-monophosphate dehydrogenase 2"/>
    <property type="match status" value="1"/>
</dbReference>
<proteinExistence type="inferred from homology"/>
<dbReference type="GO" id="GO:0046872">
    <property type="term" value="F:metal ion binding"/>
    <property type="evidence" value="ECO:0007669"/>
    <property type="project" value="UniProtKB-KW"/>
</dbReference>
<sequence>MAHIVPSQGRSLKEFRLLPRYTPESLRADTVSLETRLCRRNDGYLRLHAPVLSAAMQAVTDADMAIAIAQLGGIGILPVSQASEKQCTSIDAVKRFKAGFQTNIVTLAPEQPIGNVIEIMSENGYSTFPVTDTGLFHGNLVGIITDKDFDERYDRNCRVGDRMKKDVQVGVELDNLKEANTLMIQYGRGFLPIV</sequence>
<reference evidence="6" key="1">
    <citation type="submission" date="2018-05" db="EMBL/GenBank/DDBJ databases">
        <authorList>
            <person name="Lanie J.A."/>
            <person name="Ng W.-L."/>
            <person name="Kazmierczak K.M."/>
            <person name="Andrzejewski T.M."/>
            <person name="Davidsen T.M."/>
            <person name="Wayne K.J."/>
            <person name="Tettelin H."/>
            <person name="Glass J.I."/>
            <person name="Rusch D."/>
            <person name="Podicherti R."/>
            <person name="Tsui H.-C.T."/>
            <person name="Winkler M.E."/>
        </authorList>
    </citation>
    <scope>NUCLEOTIDE SEQUENCE</scope>
</reference>
<accession>A0A382G4H7</accession>
<dbReference type="GO" id="GO:0003938">
    <property type="term" value="F:IMP dehydrogenase activity"/>
    <property type="evidence" value="ECO:0007669"/>
    <property type="project" value="InterPro"/>
</dbReference>
<evidence type="ECO:0000256" key="2">
    <source>
        <dbReference type="ARBA" id="ARBA00022723"/>
    </source>
</evidence>
<evidence type="ECO:0000256" key="3">
    <source>
        <dbReference type="ARBA" id="ARBA00023002"/>
    </source>
</evidence>
<keyword evidence="2" id="KW-0479">Metal-binding</keyword>
<dbReference type="Pfam" id="PF00478">
    <property type="entry name" value="IMPDH"/>
    <property type="match status" value="1"/>
</dbReference>
<dbReference type="InterPro" id="IPR005990">
    <property type="entry name" value="IMP_DH"/>
</dbReference>
<dbReference type="EMBL" id="UINC01053547">
    <property type="protein sequence ID" value="SVB70186.1"/>
    <property type="molecule type" value="Genomic_DNA"/>
</dbReference>
<dbReference type="InterPro" id="IPR046342">
    <property type="entry name" value="CBS_dom_sf"/>
</dbReference>
<evidence type="ECO:0000259" key="5">
    <source>
        <dbReference type="PROSITE" id="PS51371"/>
    </source>
</evidence>
<dbReference type="InterPro" id="IPR001093">
    <property type="entry name" value="IMP_DH_GMPRt"/>
</dbReference>
<dbReference type="GO" id="GO:0006183">
    <property type="term" value="P:GTP biosynthetic process"/>
    <property type="evidence" value="ECO:0007669"/>
    <property type="project" value="TreeGrafter"/>
</dbReference>
<dbReference type="PROSITE" id="PS51371">
    <property type="entry name" value="CBS"/>
    <property type="match status" value="1"/>
</dbReference>
<feature type="non-terminal residue" evidence="6">
    <location>
        <position position="194"/>
    </location>
</feature>
<dbReference type="SUPFAM" id="SSF51412">
    <property type="entry name" value="Inosine monophosphate dehydrogenase (IMPDH)"/>
    <property type="match status" value="1"/>
</dbReference>
<dbReference type="PANTHER" id="PTHR11911">
    <property type="entry name" value="INOSINE-5-MONOPHOSPHATE DEHYDROGENASE RELATED"/>
    <property type="match status" value="1"/>
</dbReference>
<keyword evidence="3" id="KW-0560">Oxidoreductase</keyword>
<dbReference type="SUPFAM" id="SSF54631">
    <property type="entry name" value="CBS-domain pair"/>
    <property type="match status" value="1"/>
</dbReference>
<organism evidence="6">
    <name type="scientific">marine metagenome</name>
    <dbReference type="NCBI Taxonomy" id="408172"/>
    <lineage>
        <taxon>unclassified sequences</taxon>
        <taxon>metagenomes</taxon>
        <taxon>ecological metagenomes</taxon>
    </lineage>
</organism>
<evidence type="ECO:0000256" key="1">
    <source>
        <dbReference type="ARBA" id="ARBA00005502"/>
    </source>
</evidence>
<dbReference type="PANTHER" id="PTHR11911:SF111">
    <property type="entry name" value="INOSINE-5'-MONOPHOSPHATE DEHYDROGENASE"/>
    <property type="match status" value="1"/>
</dbReference>
<dbReference type="CDD" id="cd04601">
    <property type="entry name" value="CBS_pair_IMPDH"/>
    <property type="match status" value="1"/>
</dbReference>
<evidence type="ECO:0000256" key="4">
    <source>
        <dbReference type="ARBA" id="ARBA00023122"/>
    </source>
</evidence>
<feature type="domain" description="CBS" evidence="5">
    <location>
        <begin position="100"/>
        <end position="162"/>
    </location>
</feature>
<protein>
    <recommendedName>
        <fullName evidence="5">CBS domain-containing protein</fullName>
    </recommendedName>
</protein>
<dbReference type="InterPro" id="IPR013785">
    <property type="entry name" value="Aldolase_TIM"/>
</dbReference>
<dbReference type="Gene3D" id="3.20.20.70">
    <property type="entry name" value="Aldolase class I"/>
    <property type="match status" value="1"/>
</dbReference>
<dbReference type="SMART" id="SM00116">
    <property type="entry name" value="CBS"/>
    <property type="match status" value="1"/>
</dbReference>